<evidence type="ECO:0000313" key="10">
    <source>
        <dbReference type="Proteomes" id="UP000029577"/>
    </source>
</evidence>
<dbReference type="EMBL" id="JPKR02000003">
    <property type="protein sequence ID" value="KGD72392.1"/>
    <property type="molecule type" value="Genomic_DNA"/>
</dbReference>
<feature type="transmembrane region" description="Helical" evidence="7">
    <location>
        <begin position="181"/>
        <end position="202"/>
    </location>
</feature>
<comment type="similarity">
    <text evidence="2">Belongs to the EamA transporter family.</text>
</comment>
<feature type="transmembrane region" description="Helical" evidence="7">
    <location>
        <begin position="243"/>
        <end position="261"/>
    </location>
</feature>
<feature type="domain" description="EamA" evidence="8">
    <location>
        <begin position="3"/>
        <end position="136"/>
    </location>
</feature>
<dbReference type="eggNOG" id="COG0697">
    <property type="taxonomic scope" value="Bacteria"/>
</dbReference>
<dbReference type="RefSeq" id="WP_038021968.1">
    <property type="nucleotide sequence ID" value="NZ_JPKR02000003.1"/>
</dbReference>
<dbReference type="Pfam" id="PF00892">
    <property type="entry name" value="EamA"/>
    <property type="match status" value="2"/>
</dbReference>
<dbReference type="PANTHER" id="PTHR32322">
    <property type="entry name" value="INNER MEMBRANE TRANSPORTER"/>
    <property type="match status" value="1"/>
</dbReference>
<keyword evidence="10" id="KW-1185">Reference proteome</keyword>
<dbReference type="SUPFAM" id="SSF103481">
    <property type="entry name" value="Multidrug resistance efflux transporter EmrE"/>
    <property type="match status" value="1"/>
</dbReference>
<name>A0A095T6S2_9GAMM</name>
<feature type="domain" description="EamA" evidence="8">
    <location>
        <begin position="152"/>
        <end position="286"/>
    </location>
</feature>
<keyword evidence="6 7" id="KW-0472">Membrane</keyword>
<proteinExistence type="inferred from homology"/>
<dbReference type="GO" id="GO:0016020">
    <property type="term" value="C:membrane"/>
    <property type="evidence" value="ECO:0007669"/>
    <property type="project" value="UniProtKB-SubCell"/>
</dbReference>
<evidence type="ECO:0000256" key="1">
    <source>
        <dbReference type="ARBA" id="ARBA00004651"/>
    </source>
</evidence>
<feature type="transmembrane region" description="Helical" evidence="7">
    <location>
        <begin position="149"/>
        <end position="169"/>
    </location>
</feature>
<feature type="transmembrane region" description="Helical" evidence="7">
    <location>
        <begin position="214"/>
        <end position="236"/>
    </location>
</feature>
<keyword evidence="4 7" id="KW-0812">Transmembrane</keyword>
<dbReference type="PANTHER" id="PTHR32322:SF2">
    <property type="entry name" value="EAMA DOMAIN-CONTAINING PROTEIN"/>
    <property type="match status" value="1"/>
</dbReference>
<accession>A0A095T6S2</accession>
<evidence type="ECO:0000256" key="4">
    <source>
        <dbReference type="ARBA" id="ARBA00022692"/>
    </source>
</evidence>
<keyword evidence="5 7" id="KW-1133">Transmembrane helix</keyword>
<dbReference type="AlphaFoldDB" id="A0A095T6S2"/>
<gene>
    <name evidence="9" type="ORF">HA49_16820</name>
</gene>
<comment type="caution">
    <text evidence="9">The sequence shown here is derived from an EMBL/GenBank/DDBJ whole genome shotgun (WGS) entry which is preliminary data.</text>
</comment>
<comment type="subcellular location">
    <subcellularLocation>
        <location evidence="1">Cell membrane</location>
        <topology evidence="1">Multi-pass membrane protein</topology>
    </subcellularLocation>
</comment>
<sequence length="299" mass="32826">MNIVLYFTVVLIWGTTWIAIFVQQHSAGVPVMTSVFWRFMLAAILLLALLKLTHRLKKLSRQIHFFCLLQGCCIFGGNFICFYTAAQWINSGLESVIFSMAVIYNTINSWIFFRQKPPVQFIPALILGLGGMIVMFWPQLRANHYSVQLLAGIGLSALGTLGFSLGNMLSVRHQRQKQDVMTTTGFAMLYGALVMALISLLTGQSLAPSLNTHWLAAVGYLAVIGSVCGFGAYFTLLGRIGAAKAAWSTLLFPLVALALSAEFEGFIWQPHAVLGLISISLANLMMFARLPAGRRARAA</sequence>
<evidence type="ECO:0000256" key="2">
    <source>
        <dbReference type="ARBA" id="ARBA00007362"/>
    </source>
</evidence>
<evidence type="ECO:0000256" key="3">
    <source>
        <dbReference type="ARBA" id="ARBA00022475"/>
    </source>
</evidence>
<dbReference type="Proteomes" id="UP000029577">
    <property type="component" value="Unassembled WGS sequence"/>
</dbReference>
<dbReference type="InterPro" id="IPR050638">
    <property type="entry name" value="AA-Vitamin_Transporters"/>
</dbReference>
<organism evidence="9 10">
    <name type="scientific">Tatumella morbirosei</name>
    <dbReference type="NCBI Taxonomy" id="642227"/>
    <lineage>
        <taxon>Bacteria</taxon>
        <taxon>Pseudomonadati</taxon>
        <taxon>Pseudomonadota</taxon>
        <taxon>Gammaproteobacteria</taxon>
        <taxon>Enterobacterales</taxon>
        <taxon>Erwiniaceae</taxon>
        <taxon>Tatumella</taxon>
    </lineage>
</organism>
<feature type="transmembrane region" description="Helical" evidence="7">
    <location>
        <begin position="120"/>
        <end position="137"/>
    </location>
</feature>
<evidence type="ECO:0000313" key="9">
    <source>
        <dbReference type="EMBL" id="KGD72392.1"/>
    </source>
</evidence>
<feature type="transmembrane region" description="Helical" evidence="7">
    <location>
        <begin position="5"/>
        <end position="23"/>
    </location>
</feature>
<feature type="transmembrane region" description="Helical" evidence="7">
    <location>
        <begin position="267"/>
        <end position="288"/>
    </location>
</feature>
<feature type="transmembrane region" description="Helical" evidence="7">
    <location>
        <begin position="95"/>
        <end position="113"/>
    </location>
</feature>
<dbReference type="InterPro" id="IPR000620">
    <property type="entry name" value="EamA_dom"/>
</dbReference>
<dbReference type="OrthoDB" id="2352272at2"/>
<evidence type="ECO:0000256" key="5">
    <source>
        <dbReference type="ARBA" id="ARBA00022989"/>
    </source>
</evidence>
<protein>
    <recommendedName>
        <fullName evidence="8">EamA domain-containing protein</fullName>
    </recommendedName>
</protein>
<evidence type="ECO:0000256" key="6">
    <source>
        <dbReference type="ARBA" id="ARBA00023136"/>
    </source>
</evidence>
<reference evidence="9" key="1">
    <citation type="submission" date="2014-12" db="EMBL/GenBank/DDBJ databases">
        <title>The draft genome of the Tatumella morbirosei type strain, LMG23360T isolated from pineapple rot.</title>
        <authorList>
            <person name="Smits T.H."/>
            <person name="Palmer M."/>
            <person name="Venter S.N."/>
            <person name="Duffy B."/>
            <person name="Steenkamp E.T."/>
            <person name="Chan W.Y."/>
            <person name="Coutinho T.A."/>
            <person name="Coetzee M.P."/>
            <person name="De Maayer P."/>
        </authorList>
    </citation>
    <scope>NUCLEOTIDE SEQUENCE [LARGE SCALE GENOMIC DNA]</scope>
    <source>
        <strain evidence="9">LMG 23360</strain>
    </source>
</reference>
<dbReference type="InterPro" id="IPR037185">
    <property type="entry name" value="EmrE-like"/>
</dbReference>
<dbReference type="STRING" id="642227.HA49_16820"/>
<feature type="transmembrane region" description="Helical" evidence="7">
    <location>
        <begin position="65"/>
        <end position="89"/>
    </location>
</feature>
<keyword evidence="3" id="KW-1003">Cell membrane</keyword>
<evidence type="ECO:0000259" key="8">
    <source>
        <dbReference type="Pfam" id="PF00892"/>
    </source>
</evidence>
<evidence type="ECO:0000256" key="7">
    <source>
        <dbReference type="SAM" id="Phobius"/>
    </source>
</evidence>
<feature type="transmembrane region" description="Helical" evidence="7">
    <location>
        <begin position="35"/>
        <end position="53"/>
    </location>
</feature>